<name>A0A926VFI4_9CYAN</name>
<keyword evidence="3" id="KW-1185">Reference proteome</keyword>
<dbReference type="RefSeq" id="WP_190465822.1">
    <property type="nucleotide sequence ID" value="NZ_JACJPW010000042.1"/>
</dbReference>
<gene>
    <name evidence="2" type="ORF">H6G03_17170</name>
</gene>
<dbReference type="Proteomes" id="UP000641646">
    <property type="component" value="Unassembled WGS sequence"/>
</dbReference>
<evidence type="ECO:0000313" key="3">
    <source>
        <dbReference type="Proteomes" id="UP000641646"/>
    </source>
</evidence>
<sequence length="186" mass="20323">MKLNILATAILTATICLPAIVRAENTLPLRQLGGVRSSVLVAQSDWGEFSSVAGRFAVLMPGTPNQETETNEDGFVEHSFTLTQETSAFLIHYSDIPEAEELSDTAIKKLLDSTPTDFVKEAKAQLIASRSITLDGNPGKEFEFTLRDGTPGAARVFLVKQRLYVIVGMASEAENTQKFVNSFRLL</sequence>
<reference evidence="2" key="2">
    <citation type="submission" date="2020-08" db="EMBL/GenBank/DDBJ databases">
        <authorList>
            <person name="Chen M."/>
            <person name="Teng W."/>
            <person name="Zhao L."/>
            <person name="Hu C."/>
            <person name="Zhou Y."/>
            <person name="Han B."/>
            <person name="Song L."/>
            <person name="Shu W."/>
        </authorList>
    </citation>
    <scope>NUCLEOTIDE SEQUENCE</scope>
    <source>
        <strain evidence="2">FACHB-1375</strain>
    </source>
</reference>
<accession>A0A926VFI4</accession>
<protein>
    <submittedName>
        <fullName evidence="2">Uncharacterized protein</fullName>
    </submittedName>
</protein>
<keyword evidence="1" id="KW-0732">Signal</keyword>
<feature type="chain" id="PRO_5037739565" evidence="1">
    <location>
        <begin position="24"/>
        <end position="186"/>
    </location>
</feature>
<dbReference type="AlphaFoldDB" id="A0A926VFI4"/>
<proteinExistence type="predicted"/>
<evidence type="ECO:0000256" key="1">
    <source>
        <dbReference type="SAM" id="SignalP"/>
    </source>
</evidence>
<evidence type="ECO:0000313" key="2">
    <source>
        <dbReference type="EMBL" id="MBD2182773.1"/>
    </source>
</evidence>
<dbReference type="EMBL" id="JACJPW010000042">
    <property type="protein sequence ID" value="MBD2182773.1"/>
    <property type="molecule type" value="Genomic_DNA"/>
</dbReference>
<feature type="signal peptide" evidence="1">
    <location>
        <begin position="1"/>
        <end position="23"/>
    </location>
</feature>
<organism evidence="2 3">
    <name type="scientific">Aerosakkonema funiforme FACHB-1375</name>
    <dbReference type="NCBI Taxonomy" id="2949571"/>
    <lineage>
        <taxon>Bacteria</taxon>
        <taxon>Bacillati</taxon>
        <taxon>Cyanobacteriota</taxon>
        <taxon>Cyanophyceae</taxon>
        <taxon>Oscillatoriophycideae</taxon>
        <taxon>Aerosakkonematales</taxon>
        <taxon>Aerosakkonemataceae</taxon>
        <taxon>Aerosakkonema</taxon>
    </lineage>
</organism>
<comment type="caution">
    <text evidence="2">The sequence shown here is derived from an EMBL/GenBank/DDBJ whole genome shotgun (WGS) entry which is preliminary data.</text>
</comment>
<reference evidence="2" key="1">
    <citation type="journal article" date="2015" name="ISME J.">
        <title>Draft Genome Sequence of Streptomyces incarnatus NRRL8089, which Produces the Nucleoside Antibiotic Sinefungin.</title>
        <authorList>
            <person name="Oshima K."/>
            <person name="Hattori M."/>
            <person name="Shimizu H."/>
            <person name="Fukuda K."/>
            <person name="Nemoto M."/>
            <person name="Inagaki K."/>
            <person name="Tamura T."/>
        </authorList>
    </citation>
    <scope>NUCLEOTIDE SEQUENCE</scope>
    <source>
        <strain evidence="2">FACHB-1375</strain>
    </source>
</reference>